<dbReference type="Pfam" id="PF00497">
    <property type="entry name" value="SBP_bac_3"/>
    <property type="match status" value="1"/>
</dbReference>
<accession>A0A318JLV1</accession>
<feature type="domain" description="Solute-binding protein family 3/N-terminal" evidence="2">
    <location>
        <begin position="29"/>
        <end position="240"/>
    </location>
</feature>
<dbReference type="Proteomes" id="UP000247792">
    <property type="component" value="Unassembled WGS sequence"/>
</dbReference>
<dbReference type="SUPFAM" id="SSF53850">
    <property type="entry name" value="Periplasmic binding protein-like II"/>
    <property type="match status" value="1"/>
</dbReference>
<comment type="caution">
    <text evidence="3">The sequence shown here is derived from an EMBL/GenBank/DDBJ whole genome shotgun (WGS) entry which is preliminary data.</text>
</comment>
<dbReference type="Gene3D" id="3.40.190.10">
    <property type="entry name" value="Periplasmic binding protein-like II"/>
    <property type="match status" value="2"/>
</dbReference>
<keyword evidence="1" id="KW-0732">Signal</keyword>
<proteinExistence type="predicted"/>
<reference evidence="3 4" key="1">
    <citation type="submission" date="2018-05" db="EMBL/GenBank/DDBJ databases">
        <title>Genomic Encyclopedia of Type Strains, Phase IV (KMG-IV): sequencing the most valuable type-strain genomes for metagenomic binning, comparative biology and taxonomic classification.</title>
        <authorList>
            <person name="Goeker M."/>
        </authorList>
    </citation>
    <scope>NUCLEOTIDE SEQUENCE [LARGE SCALE GENOMIC DNA]</scope>
    <source>
        <strain evidence="3 4">DSM 19792</strain>
    </source>
</reference>
<feature type="chain" id="PRO_5016249420" evidence="1">
    <location>
        <begin position="22"/>
        <end position="242"/>
    </location>
</feature>
<keyword evidence="4" id="KW-1185">Reference proteome</keyword>
<dbReference type="OrthoDB" id="8594082at2"/>
<dbReference type="EMBL" id="QJKB01000002">
    <property type="protein sequence ID" value="PXX44901.1"/>
    <property type="molecule type" value="Genomic_DNA"/>
</dbReference>
<evidence type="ECO:0000256" key="1">
    <source>
        <dbReference type="SAM" id="SignalP"/>
    </source>
</evidence>
<organism evidence="3 4">
    <name type="scientific">Undibacterium pigrum</name>
    <dbReference type="NCBI Taxonomy" id="401470"/>
    <lineage>
        <taxon>Bacteria</taxon>
        <taxon>Pseudomonadati</taxon>
        <taxon>Pseudomonadota</taxon>
        <taxon>Betaproteobacteria</taxon>
        <taxon>Burkholderiales</taxon>
        <taxon>Oxalobacteraceae</taxon>
        <taxon>Undibacterium</taxon>
    </lineage>
</organism>
<evidence type="ECO:0000313" key="3">
    <source>
        <dbReference type="EMBL" id="PXX44901.1"/>
    </source>
</evidence>
<name>A0A318JLV1_9BURK</name>
<dbReference type="InterPro" id="IPR001638">
    <property type="entry name" value="Solute-binding_3/MltF_N"/>
</dbReference>
<feature type="signal peptide" evidence="1">
    <location>
        <begin position="1"/>
        <end position="21"/>
    </location>
</feature>
<dbReference type="PANTHER" id="PTHR38834">
    <property type="entry name" value="PERIPLASMIC SUBSTRATE BINDING PROTEIN FAMILY 3"/>
    <property type="match status" value="1"/>
</dbReference>
<evidence type="ECO:0000313" key="4">
    <source>
        <dbReference type="Proteomes" id="UP000247792"/>
    </source>
</evidence>
<gene>
    <name evidence="3" type="ORF">DFR42_102113</name>
</gene>
<evidence type="ECO:0000259" key="2">
    <source>
        <dbReference type="Pfam" id="PF00497"/>
    </source>
</evidence>
<dbReference type="PANTHER" id="PTHR38834:SF3">
    <property type="entry name" value="SOLUTE-BINDING PROTEIN FAMILY 3_N-TERMINAL DOMAIN-CONTAINING PROTEIN"/>
    <property type="match status" value="1"/>
</dbReference>
<dbReference type="AlphaFoldDB" id="A0A318JLV1"/>
<sequence length="242" mass="27804">MKFLKSSLVLCLATVPALSHAETIKLLIQEFAPFTHTDVRSGEIQGALTEKIQEILRRAGDNYTISSTSLARGLNSTLNDDNTCLFGFRRTPERENSYKWVGPLVTDNWVLYGRKTDTRVLKNFEDAKPYSIGSYKNAATGLQLHEQGYRIEFSNQDEDNPRLLINSRLDYWIVSESHGMAIAQQQGYANDIVRAIKWKSIELNMLCNIRMDKQRIELYNKINKELDNDGTMEKIMRKYGIK</sequence>
<protein>
    <submittedName>
        <fullName evidence="3">Amino acid ABC transporter substrate-binding protein (PAAT family)</fullName>
    </submittedName>
</protein>